<keyword evidence="3" id="KW-1133">Transmembrane helix</keyword>
<organism evidence="5 6">
    <name type="scientific">Rhizobium rosettiformans</name>
    <dbReference type="NCBI Taxonomy" id="1368430"/>
    <lineage>
        <taxon>Bacteria</taxon>
        <taxon>Pseudomonadati</taxon>
        <taxon>Pseudomonadota</taxon>
        <taxon>Alphaproteobacteria</taxon>
        <taxon>Hyphomicrobiales</taxon>
        <taxon>Rhizobiaceae</taxon>
        <taxon>Rhizobium/Agrobacterium group</taxon>
        <taxon>Rhizobium</taxon>
    </lineage>
</organism>
<sequence length="768" mass="80979">MSSRSMNLDVIVRMRDLLSGPLRRLRSSLEGITSFTRRLGLVAAAVTAISFMGPIQEAAAFQQKLLDIAGTQNLVGQQAFQSVEEMRRQYEDLANLVGLRTDDIASGAAQMIAAGLDKTLVDSTLPEIGKAAKAANASMADMAGVATSLLQTLKLPADQLDEMLAGLVVAGKEGAFELKDMAKYFPTLTGQMAKLGVTGREAGTQLAAMLQIARKGTADPAEAANNLNNFLSKITSPETRKNFEKMNVDIQGVMKNAALRGINPIEAVVQKISKLTGVTGEEINGLMEKAKANGLTGADALEQVRQQLEAIHGAGALGELFSDMQVMGFLIPMLANIDEYKRIRDEVAKATGAMTDGDFKTQMESLNTQMIIFENLRKQMSDEIGFAFGAWLPEINRHLTDAIFYLRQLDRETGGAVRQWLSIAAAGVLAATALGALGFALSAIGSGMAALAMPFMAAGRILFSIGRYFATAAKSAVGLQTALASMSGARFSGLSRISVGLRGMALAVPGLGLLKGAIAAIGVALAGITWPIWAAVAGIAGLGLVIYNYWEPIKNYVQGFASVVGGALGELTDKLSNLAGKFASGNAKMAGKFAAWLGFDEAEIAAMSARIESFADSVVGFIKAIPGKVKGFLSDIFTMNDYSADAEAAFRTAGEQAGQAMVNGIKGKFNEMVEWFRGLGQRILDAIGTIDITSRIKAAIPFWGDDDASAPPQAANDSMLPAQAPTQKLDVDAKTVVEVIGPAKVVESSTAVSSPSPNINTGRRIGRN</sequence>
<evidence type="ECO:0000256" key="2">
    <source>
        <dbReference type="SAM" id="MobiDB-lite"/>
    </source>
</evidence>
<feature type="compositionally biased region" description="Polar residues" evidence="2">
    <location>
        <begin position="747"/>
        <end position="761"/>
    </location>
</feature>
<keyword evidence="6" id="KW-1185">Reference proteome</keyword>
<gene>
    <name evidence="5" type="ORF">D4A92_09425</name>
</gene>
<feature type="transmembrane region" description="Helical" evidence="3">
    <location>
        <begin position="505"/>
        <end position="526"/>
    </location>
</feature>
<evidence type="ECO:0000313" key="6">
    <source>
        <dbReference type="Proteomes" id="UP000596351"/>
    </source>
</evidence>
<protein>
    <submittedName>
        <fullName evidence="5">Phage tail tape measure protein</fullName>
    </submittedName>
</protein>
<dbReference type="PANTHER" id="PTHR37813:SF1">
    <property type="entry name" value="FELS-2 PROPHAGE PROTEIN"/>
    <property type="match status" value="1"/>
</dbReference>
<dbReference type="InterPro" id="IPR010090">
    <property type="entry name" value="Phage_tape_meas"/>
</dbReference>
<keyword evidence="3" id="KW-0812">Transmembrane</keyword>
<dbReference type="EMBL" id="CP032405">
    <property type="protein sequence ID" value="QRF51638.1"/>
    <property type="molecule type" value="Genomic_DNA"/>
</dbReference>
<evidence type="ECO:0000313" key="5">
    <source>
        <dbReference type="EMBL" id="QRF51638.1"/>
    </source>
</evidence>
<name>A0ABX7EUU3_9HYPH</name>
<dbReference type="NCBIfam" id="TIGR01760">
    <property type="entry name" value="tape_meas_TP901"/>
    <property type="match status" value="1"/>
</dbReference>
<dbReference type="PANTHER" id="PTHR37813">
    <property type="entry name" value="FELS-2 PROPHAGE PROTEIN"/>
    <property type="match status" value="1"/>
</dbReference>
<proteinExistence type="predicted"/>
<evidence type="ECO:0000259" key="4">
    <source>
        <dbReference type="Pfam" id="PF10145"/>
    </source>
</evidence>
<dbReference type="RefSeq" id="WP_203019495.1">
    <property type="nucleotide sequence ID" value="NZ_CP032405.1"/>
</dbReference>
<evidence type="ECO:0000256" key="3">
    <source>
        <dbReference type="SAM" id="Phobius"/>
    </source>
</evidence>
<dbReference type="Proteomes" id="UP000596351">
    <property type="component" value="Chromosome"/>
</dbReference>
<evidence type="ECO:0000256" key="1">
    <source>
        <dbReference type="ARBA" id="ARBA00022612"/>
    </source>
</evidence>
<feature type="region of interest" description="Disordered" evidence="2">
    <location>
        <begin position="747"/>
        <end position="768"/>
    </location>
</feature>
<feature type="domain" description="Phage tail tape measure protein" evidence="4">
    <location>
        <begin position="92"/>
        <end position="276"/>
    </location>
</feature>
<reference evidence="5 6" key="1">
    <citation type="submission" date="2018-09" db="EMBL/GenBank/DDBJ databases">
        <title>Rhizobium sp. MAE2-X.</title>
        <authorList>
            <person name="Lee Y."/>
            <person name="Jeon C.O."/>
        </authorList>
    </citation>
    <scope>NUCLEOTIDE SEQUENCE [LARGE SCALE GENOMIC DNA]</scope>
    <source>
        <strain evidence="5 6">MAE2-X</strain>
    </source>
</reference>
<dbReference type="Pfam" id="PF10145">
    <property type="entry name" value="PhageMin_Tail"/>
    <property type="match status" value="1"/>
</dbReference>
<keyword evidence="1" id="KW-1188">Viral release from host cell</keyword>
<feature type="transmembrane region" description="Helical" evidence="3">
    <location>
        <begin position="420"/>
        <end position="441"/>
    </location>
</feature>
<feature type="transmembrane region" description="Helical" evidence="3">
    <location>
        <begin position="532"/>
        <end position="550"/>
    </location>
</feature>
<accession>A0ABX7EUU3</accession>
<keyword evidence="3" id="KW-0472">Membrane</keyword>